<dbReference type="Pfam" id="PF18198">
    <property type="entry name" value="AAA_lid_11"/>
    <property type="match status" value="1"/>
</dbReference>
<dbReference type="Pfam" id="PF12780">
    <property type="entry name" value="AAA_8"/>
    <property type="match status" value="1"/>
</dbReference>
<dbReference type="InterPro" id="IPR043160">
    <property type="entry name" value="Dynein_C_barrel"/>
</dbReference>
<dbReference type="Pfam" id="PF12781">
    <property type="entry name" value="AAA_9"/>
    <property type="match status" value="1"/>
</dbReference>
<keyword evidence="17" id="KW-1185">Reference proteome</keyword>
<evidence type="ECO:0000259" key="15">
    <source>
        <dbReference type="SMART" id="SM00382"/>
    </source>
</evidence>
<evidence type="ECO:0000313" key="17">
    <source>
        <dbReference type="Proteomes" id="UP000030750"/>
    </source>
</evidence>
<keyword evidence="6" id="KW-0547">Nucleotide-binding</keyword>
<keyword evidence="4" id="KW-0493">Microtubule</keyword>
<evidence type="ECO:0000256" key="2">
    <source>
        <dbReference type="ARBA" id="ARBA00008887"/>
    </source>
</evidence>
<keyword evidence="8" id="KW-0243">Dynein</keyword>
<dbReference type="InterPro" id="IPR035699">
    <property type="entry name" value="AAA_6"/>
</dbReference>
<dbReference type="Gene3D" id="6.10.140.1060">
    <property type="match status" value="1"/>
</dbReference>
<dbReference type="GO" id="GO:0005524">
    <property type="term" value="F:ATP binding"/>
    <property type="evidence" value="ECO:0007669"/>
    <property type="project" value="UniProtKB-KW"/>
</dbReference>
<dbReference type="OrthoDB" id="345349at2759"/>
<dbReference type="Gene3D" id="1.10.8.710">
    <property type="match status" value="1"/>
</dbReference>
<dbReference type="InterPro" id="IPR041228">
    <property type="entry name" value="Dynein_C"/>
</dbReference>
<reference evidence="16" key="2">
    <citation type="submission" date="2013-10" db="EMBL/GenBank/DDBJ databases">
        <authorList>
            <person name="Aslett M."/>
        </authorList>
    </citation>
    <scope>NUCLEOTIDE SEQUENCE [LARGE SCALE GENOMIC DNA]</scope>
    <source>
        <strain evidence="16">Houghton</strain>
    </source>
</reference>
<dbReference type="PANTHER" id="PTHR46532:SF4">
    <property type="entry name" value="AAA+ ATPASE DOMAIN-CONTAINING PROTEIN"/>
    <property type="match status" value="1"/>
</dbReference>
<feature type="domain" description="AAA+ ATPase" evidence="15">
    <location>
        <begin position="2213"/>
        <end position="2367"/>
    </location>
</feature>
<dbReference type="Gene3D" id="1.20.920.20">
    <property type="match status" value="1"/>
</dbReference>
<dbReference type="FunFam" id="3.40.50.300:FF:000049">
    <property type="entry name" value="Dynein, axonemal, heavy chain 5"/>
    <property type="match status" value="1"/>
</dbReference>
<evidence type="ECO:0000256" key="8">
    <source>
        <dbReference type="ARBA" id="ARBA00023017"/>
    </source>
</evidence>
<dbReference type="Pfam" id="PF12775">
    <property type="entry name" value="AAA_7"/>
    <property type="match status" value="1"/>
</dbReference>
<feature type="coiled-coil region" evidence="14">
    <location>
        <begin position="3408"/>
        <end position="3438"/>
    </location>
</feature>
<dbReference type="InterPro" id="IPR003593">
    <property type="entry name" value="AAA+_ATPase"/>
</dbReference>
<reference evidence="16" key="1">
    <citation type="submission" date="2013-10" db="EMBL/GenBank/DDBJ databases">
        <title>Genomic analysis of the causative agents of coccidiosis in chickens.</title>
        <authorList>
            <person name="Reid A.J."/>
            <person name="Blake D."/>
            <person name="Billington K."/>
            <person name="Browne H."/>
            <person name="Dunn M."/>
            <person name="Hung S."/>
            <person name="Kawahara F."/>
            <person name="Miranda-Saavedra D."/>
            <person name="Mourier T."/>
            <person name="Nagra H."/>
            <person name="Otto T.D."/>
            <person name="Rawlings N."/>
            <person name="Sanchez A."/>
            <person name="Sanders M."/>
            <person name="Subramaniam C."/>
            <person name="Tay Y."/>
            <person name="Dear P."/>
            <person name="Doerig C."/>
            <person name="Gruber A."/>
            <person name="Parkinson J."/>
            <person name="Shirley M."/>
            <person name="Wan K.L."/>
            <person name="Berriman M."/>
            <person name="Tomley F."/>
            <person name="Pain A."/>
        </authorList>
    </citation>
    <scope>NUCLEOTIDE SEQUENCE [LARGE SCALE GENOMIC DNA]</scope>
    <source>
        <strain evidence="16">Houghton</strain>
    </source>
</reference>
<dbReference type="FunFam" id="3.40.50.300:FF:001375">
    <property type="entry name" value="Dynein heavy chain, putative"/>
    <property type="match status" value="1"/>
</dbReference>
<evidence type="ECO:0000256" key="9">
    <source>
        <dbReference type="ARBA" id="ARBA00023054"/>
    </source>
</evidence>
<gene>
    <name evidence="16" type="ORF">EBH_0086640</name>
</gene>
<dbReference type="InterPro" id="IPR042222">
    <property type="entry name" value="Dynein_2_N"/>
</dbReference>
<dbReference type="Pfam" id="PF08393">
    <property type="entry name" value="DHC_N2"/>
    <property type="match status" value="1"/>
</dbReference>
<dbReference type="Proteomes" id="UP000030750">
    <property type="component" value="Unassembled WGS sequence"/>
</dbReference>
<dbReference type="Gene3D" id="3.10.490.20">
    <property type="match status" value="1"/>
</dbReference>
<feature type="coiled-coil region" evidence="14">
    <location>
        <begin position="3067"/>
        <end position="3136"/>
    </location>
</feature>
<organism evidence="16 17">
    <name type="scientific">Eimeria brunetti</name>
    <dbReference type="NCBI Taxonomy" id="51314"/>
    <lineage>
        <taxon>Eukaryota</taxon>
        <taxon>Sar</taxon>
        <taxon>Alveolata</taxon>
        <taxon>Apicomplexa</taxon>
        <taxon>Conoidasida</taxon>
        <taxon>Coccidia</taxon>
        <taxon>Eucoccidiorida</taxon>
        <taxon>Eimeriorina</taxon>
        <taxon>Eimeriidae</taxon>
        <taxon>Eimeria</taxon>
    </lineage>
</organism>
<evidence type="ECO:0000256" key="7">
    <source>
        <dbReference type="ARBA" id="ARBA00022840"/>
    </source>
</evidence>
<dbReference type="FunFam" id="1.10.8.1220:FF:000001">
    <property type="entry name" value="Dynein axonemal heavy chain 5"/>
    <property type="match status" value="1"/>
</dbReference>
<evidence type="ECO:0000256" key="6">
    <source>
        <dbReference type="ARBA" id="ARBA00022741"/>
    </source>
</evidence>
<dbReference type="InterPro" id="IPR042219">
    <property type="entry name" value="AAA_lid_11_sf"/>
</dbReference>
<dbReference type="InterPro" id="IPR024743">
    <property type="entry name" value="Dynein_HC_stalk"/>
</dbReference>
<dbReference type="FunFam" id="3.40.50.300:FF:000738">
    <property type="entry name" value="Dynein heavy chain axonemal"/>
    <property type="match status" value="1"/>
</dbReference>
<dbReference type="GO" id="GO:0008569">
    <property type="term" value="F:minus-end-directed microtubule motor activity"/>
    <property type="evidence" value="ECO:0007669"/>
    <property type="project" value="InterPro"/>
</dbReference>
<dbReference type="Pfam" id="PF17857">
    <property type="entry name" value="AAA_lid_1"/>
    <property type="match status" value="1"/>
</dbReference>
<keyword evidence="13" id="KW-0966">Cell projection</keyword>
<dbReference type="Gene3D" id="3.20.180.20">
    <property type="entry name" value="Dynein heavy chain, N-terminal domain 2"/>
    <property type="match status" value="1"/>
</dbReference>
<dbReference type="GO" id="GO:0005874">
    <property type="term" value="C:microtubule"/>
    <property type="evidence" value="ECO:0007669"/>
    <property type="project" value="UniProtKB-KW"/>
</dbReference>
<dbReference type="GO" id="GO:0005858">
    <property type="term" value="C:axonemal dynein complex"/>
    <property type="evidence" value="ECO:0007669"/>
    <property type="project" value="TreeGrafter"/>
</dbReference>
<evidence type="ECO:0000256" key="3">
    <source>
        <dbReference type="ARBA" id="ARBA00022490"/>
    </source>
</evidence>
<dbReference type="GO" id="GO:0045505">
    <property type="term" value="F:dynein intermediate chain binding"/>
    <property type="evidence" value="ECO:0007669"/>
    <property type="project" value="InterPro"/>
</dbReference>
<dbReference type="Gene3D" id="1.10.8.720">
    <property type="entry name" value="Region D6 of dynein motor"/>
    <property type="match status" value="1"/>
</dbReference>
<dbReference type="GO" id="GO:0007018">
    <property type="term" value="P:microtubule-based movement"/>
    <property type="evidence" value="ECO:0007669"/>
    <property type="project" value="InterPro"/>
</dbReference>
<dbReference type="FunFam" id="3.40.50.300:FF:000320">
    <property type="entry name" value="Dynein, axonemal, heavy chain 5"/>
    <property type="match status" value="1"/>
</dbReference>
<dbReference type="InterPro" id="IPR027417">
    <property type="entry name" value="P-loop_NTPase"/>
</dbReference>
<dbReference type="InterPro" id="IPR013602">
    <property type="entry name" value="Dynein_heavy_linker"/>
</dbReference>
<dbReference type="Gene3D" id="1.10.287.2620">
    <property type="match status" value="1"/>
</dbReference>
<evidence type="ECO:0000313" key="16">
    <source>
        <dbReference type="EMBL" id="CDJ50938.1"/>
    </source>
</evidence>
<dbReference type="PANTHER" id="PTHR46532">
    <property type="entry name" value="MALE FERTILITY FACTOR KL5"/>
    <property type="match status" value="1"/>
</dbReference>
<dbReference type="InterPro" id="IPR041466">
    <property type="entry name" value="Dynein_AAA5_ext"/>
</dbReference>
<keyword evidence="11" id="KW-0505">Motor protein</keyword>
<evidence type="ECO:0000256" key="1">
    <source>
        <dbReference type="ARBA" id="ARBA00004430"/>
    </source>
</evidence>
<feature type="domain" description="AAA+ ATPase" evidence="15">
    <location>
        <begin position="1592"/>
        <end position="1738"/>
    </location>
</feature>
<dbReference type="Pfam" id="PF12774">
    <property type="entry name" value="AAA_6"/>
    <property type="match status" value="1"/>
</dbReference>
<dbReference type="InterPro" id="IPR026983">
    <property type="entry name" value="DHC"/>
</dbReference>
<evidence type="ECO:0000256" key="13">
    <source>
        <dbReference type="ARBA" id="ARBA00023273"/>
    </source>
</evidence>
<dbReference type="FunFam" id="3.40.50.300:FF:002141">
    <property type="entry name" value="Dynein heavy chain"/>
    <property type="match status" value="1"/>
</dbReference>
<keyword evidence="12" id="KW-0206">Cytoskeleton</keyword>
<dbReference type="InterPro" id="IPR004273">
    <property type="entry name" value="Dynein_heavy_D6_P-loop"/>
</dbReference>
<dbReference type="FunFam" id="1.10.8.710:FF:000003">
    <property type="entry name" value="Dynein axonemal heavy chain 5"/>
    <property type="match status" value="1"/>
</dbReference>
<dbReference type="Gene3D" id="1.20.140.100">
    <property type="entry name" value="Dynein heavy chain, N-terminal domain 2"/>
    <property type="match status" value="1"/>
</dbReference>
<keyword evidence="5" id="KW-0677">Repeat</keyword>
<dbReference type="InterPro" id="IPR024317">
    <property type="entry name" value="Dynein_heavy_chain_D4_dom"/>
</dbReference>
<evidence type="ECO:0000256" key="10">
    <source>
        <dbReference type="ARBA" id="ARBA00023069"/>
    </source>
</evidence>
<dbReference type="EMBL" id="HG712513">
    <property type="protein sequence ID" value="CDJ50938.1"/>
    <property type="molecule type" value="Genomic_DNA"/>
</dbReference>
<evidence type="ECO:0000256" key="5">
    <source>
        <dbReference type="ARBA" id="ARBA00022737"/>
    </source>
</evidence>
<keyword evidence="16" id="KW-0282">Flagellum</keyword>
<dbReference type="FunFam" id="3.20.180.20:FF:000005">
    <property type="entry name" value="Dynein heavy chain, putative"/>
    <property type="match status" value="1"/>
</dbReference>
<feature type="coiled-coil region" evidence="14">
    <location>
        <begin position="2834"/>
        <end position="2914"/>
    </location>
</feature>
<dbReference type="Gene3D" id="1.20.58.1120">
    <property type="match status" value="1"/>
</dbReference>
<dbReference type="Pfam" id="PF03028">
    <property type="entry name" value="Dynein_heavy"/>
    <property type="match status" value="1"/>
</dbReference>
<dbReference type="Pfam" id="PF08385">
    <property type="entry name" value="DHC_N1"/>
    <property type="match status" value="1"/>
</dbReference>
<accession>U6LNW0</accession>
<dbReference type="FunFam" id="3.10.490.20:FF:000010">
    <property type="entry name" value="Dynein heavy chain, putative"/>
    <property type="match status" value="1"/>
</dbReference>
<dbReference type="Pfam" id="PF18199">
    <property type="entry name" value="Dynein_C"/>
    <property type="match status" value="2"/>
</dbReference>
<proteinExistence type="inferred from homology"/>
<dbReference type="InterPro" id="IPR043157">
    <property type="entry name" value="Dynein_AAA1S"/>
</dbReference>
<dbReference type="Pfam" id="PF17852">
    <property type="entry name" value="Dynein_AAA_lid"/>
    <property type="match status" value="1"/>
</dbReference>
<dbReference type="InterPro" id="IPR041658">
    <property type="entry name" value="AAA_lid_11"/>
</dbReference>
<dbReference type="Gene3D" id="1.10.8.1220">
    <property type="match status" value="1"/>
</dbReference>
<comment type="subcellular location">
    <subcellularLocation>
        <location evidence="1">Cytoplasm</location>
        <location evidence="1">Cytoskeleton</location>
        <location evidence="1">Cilium axoneme</location>
    </subcellularLocation>
</comment>
<dbReference type="Pfam" id="PF12777">
    <property type="entry name" value="MT"/>
    <property type="match status" value="1"/>
</dbReference>
<dbReference type="VEuPathDB" id="ToxoDB:EBH_0086640"/>
<evidence type="ECO:0000256" key="4">
    <source>
        <dbReference type="ARBA" id="ARBA00022701"/>
    </source>
</evidence>
<dbReference type="FunFam" id="1.20.140.100:FF:000001">
    <property type="entry name" value="dynein heavy chain 17, axonemal"/>
    <property type="match status" value="1"/>
</dbReference>
<dbReference type="SUPFAM" id="SSF52540">
    <property type="entry name" value="P-loop containing nucleoside triphosphate hydrolases"/>
    <property type="match status" value="4"/>
</dbReference>
<keyword evidence="7" id="KW-0067">ATP-binding</keyword>
<name>U6LNW0_9EIME</name>
<keyword evidence="3" id="KW-0963">Cytoplasm</keyword>
<dbReference type="Gene3D" id="3.40.50.300">
    <property type="entry name" value="P-loop containing nucleotide triphosphate hydrolases"/>
    <property type="match status" value="5"/>
</dbReference>
<dbReference type="InterPro" id="IPR013594">
    <property type="entry name" value="Dynein_heavy_tail"/>
</dbReference>
<keyword evidence="9 14" id="KW-0175">Coiled coil</keyword>
<keyword evidence="10" id="KW-0969">Cilium</keyword>
<comment type="similarity">
    <text evidence="2">Belongs to the dynein heavy chain family.</text>
</comment>
<dbReference type="SMART" id="SM00382">
    <property type="entry name" value="AAA"/>
    <property type="match status" value="3"/>
</dbReference>
<dbReference type="Gene3D" id="1.10.472.130">
    <property type="match status" value="1"/>
</dbReference>
<dbReference type="Gene3D" id="1.20.920.30">
    <property type="match status" value="1"/>
</dbReference>
<dbReference type="FunFam" id="1.20.920.20:FF:000001">
    <property type="entry name" value="dynein heavy chain 2, axonemal"/>
    <property type="match status" value="1"/>
</dbReference>
<protein>
    <submittedName>
        <fullName evidence="16">Dynein beta chain, flagellar outer arm, putative</fullName>
    </submittedName>
</protein>
<evidence type="ECO:0000256" key="14">
    <source>
        <dbReference type="SAM" id="Coils"/>
    </source>
</evidence>
<sequence length="4226" mass="483380">MLNSCVFLQQLTTGVSPKSRQAVFHTLRRCKQLDVAITEAFNEAKDNVKYLTTLERFVDPLYSGTPSSIFESLSPLMSAITMIYSISRYYNTTERMVAFFAKITRQMITNCRAWLTGGQHHEALWEREPAVIIPMLEYCLSLNEEYHEQYRATRESLVAIPKGKQLDLSEQEIFSRMDLFCRRLQKLITMQFKNIAEQRFEGMDVFVDRFKSIFNDFKVKRHDLLDFYNNRFDRDFVEFSVRISDLEGDMLPQINTIFETTSSIDESLRLLQKLQETVYSEGLKAELKGKISLIIHRYSVELVQIQEEYERRRANPPASKDMPPIPNNIIWARDLLKKIEDPMKQFQLYPSALATKEGKRTIKLYNRVAETLVEYEMRWHQTWTESVQATADCLNSTLLVRNPGSGKLTINFDTDIARLIREAKIMERMDMEIPDSGRIVFLREKKLKWCYDELKFILDEYQRVSSAVRPVTAGLLQRHLDNFEKHLNPGLSTLTWASLNIESFLQSATSALEKLDLLVVTVNDIVENRIENNIKSLGETLLVDLPAPGEVISLNRFVEMQEHHVAKSAELLNARSLEIENAVRDLLEVINKQASEHQDVSTRIMEEAEKINSQYEWNLYKAILLATRRSFDFLRRHMYSAPQDPGASECPVNAIFEVDIQLDGTGVRLHPSIDEFQEAINRSAVAVLNCSKCIRQWGTEGGDTPASSRPNGFSSRIKDERDIQKVLLGFFGSIQNIRDEVAKYLVKFDVFKWLWMEPCKDNYAAFEKQNPSLEDFEKKLKSFQEVETQLLSMEQAKPIGMLLINSSALYPQLIELCRRWNIFYLSKLHVTAKERLEALTEQIRQGSKGLHRPVTDIDALRHVMDTLTSITQQESDIEAQFEPVFTMYSMIDRYLPSNVTLIDKDEQDQRLLLRSSWSKLIDEAQEAQANLQKMQSTYKRELILNINTLKADSKQFREDFVKNGPACPGIKPRDAVERVKRFKAECDVRARKQEIYHAGEELFGFPHQAYPELEQTKKELANLSLLYDIYVQVVDTIKEWKDILWAEAPPQIPFMTERIQFFSDACKKLPKQLKTSDAFAELKKEIDDFTEVLPLLKELSKPSIVARHWKQVEEITGKSLGIDNEMTRLQALVDADLLQYKDDIFDICESADKQLVIEGKLKDIENMWKSCMFEFGKWKTRDYYCILQGGRVAEVQELLEESQMTLNAMNAMRHVMPFKERVVNMLSTLSDVADTIESWTKVQVLWTSLEPVFTGGDIAKQMPGEAKRFHAIDKDWTRIMARASETLIVVECCQNELLRQLLPSLFAGLESCQKSLESYLEGKRNKFPRFYFVSNPVLLKILSQGSDAETVQDDLEKLFDAISRVEFDKADRRKITAIKAVAGSAEEVVPLSAPVKVEGNIEDWLRSLESQMQKSIRRECKYAAHESGSIYSQMTLREFCDKYIAQMIWTADCQEALDKISRERDRTIMSQTNKVFATMMADLVQCCLSDLGTRLNRTKYETLVTIHVHQRDVFAELWKKVKEHRLKDSSDFEWLKQTRLYWNNDAESALISIADVEFSYCYEYLGVKERLAITPLTDRCYLTCSQALGMFYGGAPAGPAGTGKTETVKDMGRTLGVFVVVTNCSDQHRFTDMAKIFKGLCQSGLWGCFDEFNRIDLEVLSVVAMQIESITLAKKQALKTFLFPGESAPIKLVPTTAYFITMNPGYAGRQELPENLKVLFRSVSMMVPDRQIIIKVKLASVGYMDIDNLSKKFKVLYGLCEEQLSKQRHYDFGLRNILSVLRTAGATKRNEPEADEEMLLMRTLRDMNLSKLVADDVPLFLSLLNDIFPRQANPPKKVYQEVENAVLQELQKRGLVRTDEFLIKIMQLYETSVVRHGFMLVGDSCSGKTTIANTLTAALTAIGQQTRIVTMNPKAITAQQMYGVKDPISDEWTPGIFAWMWARYNNRSLKFNTWIVCDGPVDAIWIENLNTVLDDNKILTLANNDRIPMTENTRIVFEVENLNNASPATVSRAGIIFVSSSDLGWKPLIRSWLEKLSSESPEGAQKAKIMSELFEKYINSSQIYDFALRDCTHVMHITPALMTVQLLNLLTSMLLSYEGASEGMTPQDYENMMVYAIAWSCGALFEPEDRQKFCTFLREKMSSPHQCEAGLTIFDYFVDPKTKKFRKWVAPDWSPPKGAFSFSSILIPTLDSERAEYILQLMTNLPQSRNPPSFQSVLLLGGPGTAKTSTALMFLEKLDANEMLWKRTNLSSATLPERFQQTIESNLERKTGKTYCPPGGKQMIFFLDDLSMPFVNAWGDQVTLELLRQLIEQGGFYFLEKDKRGDFKSIIGLRYIGAMNHPGGGRNDIPNRLKSKFFSLNMILPSLTSVDNIYGSMIRSRITLKNGATPLVVEMSSKLTQATIDVWLEVKKLLLPTPSRFHYIFNLRDLSRVFQGVLNCPLDVVNTCEHFLGLWKHECTRVLADKLCRKSDKDVVEKAINDACSKHFGQALQKAVLETPWFADFLREPGEDESGELLPAQKVYEPVPSLQLVRTRAMEYLQRYNEENPAKAADLVLFDDALAHLMIISRIIQMPRGSAMLVGVGGSGKQSLTRLASFIAGHSQFQIAITKTYSDGALFDDFRALYVNTGQKNMQTTFLLTDLEIKSEGFLEYFNSFLSTGEISGLFAKDEMDSMVADRRADFIKECPHLQETMTNMYNFFLNRVRANLHIVLCFSPLSRKFAERAQKFPGLFSCTTIDWFLPWPEAALVAVSSSFLDKFEIDASAEKKLVLYNVMGNVHNNVNRTCDEYFRRMRRYVYVTPKSYLSFINFYKKVYTEKFDEVNNLERSVNVGLKKLNQAAQDIKQMKVQLKAEEKKLQESEVQTNQLLAKVQSESAKAEKKSQGVAAFRDECLKNKEEIEREQEEANNDLQAALPYLREAEDAVKSITAKDIVELKTMKTPSDIIRLVFDGVLILLQNRLADVKPESKVINKKQIDFIHDSFDESAKAMMADVHFLSNLFDFSRKEKDNINDETCELLLPYLELEHFNPAVAKKASNAAEGLCKWVGAMVMYHEAAKIVKPKMDYLTVQTARVEVALRQLSEAEEELRKAQAVLDEINRQFQEALASKRELEQRAQATKRRMEQANRLINGLAGEKARWLVADAMSDGGFEHVCRAEETPGWIMLKDAKNNGIPCSDSLNIVDLLVDEGTRGEWNLQGLPADELSVENAIIVTRSDRYPLLVDPQGQAHNWIKKKEEKSMKGSRQCITTATDPRFKDKVEFCLSEGLPILIENLGDNVPEVLDPVLEKQFVKKGKRLYVTFMDQQVEYNPGFALYMTTKLANPHFSPEVNAKCTMIDFTVMHEGLEQQLLGRVLSMEQRALEESLNQLVESLTANTKALKELDSQLLDRLSHSSGNLLDDLELIEVLANTKAKAKEVEKKLKDAQEKKAEINEKREQYRPVATRGSVLYFCMVEASLICWMYNSSLAQFLEQFDVSVHRSEKAQPTHKRVEKIVEYLTYQVYRYVCRGLFERHKQTFVMMLILKMLQIDGVLQSSDISLLLNGGAGQDSKAWLNVLQLSRTSFGRDQIQLFCELPESLSKNEAAWRKWMEDNEPETLPVPDYEDRLKCLKSLGHILRLCLIRSMRPDRTVVASARAIDQLLEPKYTEPVTDSVESIWQESSCRVPVIFLLSAGADPTSSIDELAKKKRKFPTDKVSMGEGQEVVAREKIKSGFLSGSWVVLQNCHLGLNFMSEIEELLLRDFRLWITCEPHNKFPIGLLQMAIKVTNESPIGLKAGLSRSFTTMITQETLDKVNNEKWRTIVFALAMLHSVVQERRKFGPLGWCIPYEFNYSDLEASLFVVEKHLAATILVGQPLSWSTIGYMVGEVQYGGRITDDLDREMFNTYTGKWLNDDLFKSGFCFNSSTTNAHEFIYKVPQATDISVYRDYINSLPYVDQPGVFGLHVNADLTFRLQESASMLETIQDTLPKASSGGKGKSQEETVREKCVEMLSKMPDDFQERVYKEQVSKLSGPPALNAKGFSAPLNIFLYQEVQRMQRILSIVRTNLSSIISAIDGTVIMTPDLQVGEPLPSGKTDDVTAISDLRVPRRWVTRQHKRDQWGLDDVVLHSEMRTVDFEKIKDIPDEGVNIHGLYIEGSRWNWHESRLEESLPKVMVDRMPVVHATALTSRDKRNKALDYGQFEPYDCPVYRYPNRTDKYLVFRVQLRTDLHPSHWKLRGTALLCSTE</sequence>
<feature type="domain" description="AAA+ ATPase" evidence="15">
    <location>
        <begin position="1874"/>
        <end position="2003"/>
    </location>
</feature>
<dbReference type="InterPro" id="IPR035706">
    <property type="entry name" value="AAA_9"/>
</dbReference>
<evidence type="ECO:0000256" key="11">
    <source>
        <dbReference type="ARBA" id="ARBA00023175"/>
    </source>
</evidence>
<dbReference type="InterPro" id="IPR041589">
    <property type="entry name" value="DNAH3_AAA_lid_1"/>
</dbReference>
<dbReference type="InterPro" id="IPR042228">
    <property type="entry name" value="Dynein_linker_3"/>
</dbReference>
<evidence type="ECO:0000256" key="12">
    <source>
        <dbReference type="ARBA" id="ARBA00023212"/>
    </source>
</evidence>
<dbReference type="GO" id="GO:0051959">
    <property type="term" value="F:dynein light intermediate chain binding"/>
    <property type="evidence" value="ECO:0007669"/>
    <property type="project" value="InterPro"/>
</dbReference>